<evidence type="ECO:0000313" key="3">
    <source>
        <dbReference type="Proteomes" id="UP000317716"/>
    </source>
</evidence>
<name>A0A538SKH9_UNCEI</name>
<dbReference type="Proteomes" id="UP000317716">
    <property type="component" value="Unassembled WGS sequence"/>
</dbReference>
<protein>
    <submittedName>
        <fullName evidence="2">DUF1801 domain-containing protein</fullName>
    </submittedName>
</protein>
<evidence type="ECO:0000313" key="2">
    <source>
        <dbReference type="EMBL" id="TMQ51861.1"/>
    </source>
</evidence>
<feature type="domain" description="YdhG-like" evidence="1">
    <location>
        <begin position="25"/>
        <end position="123"/>
    </location>
</feature>
<proteinExistence type="predicted"/>
<dbReference type="AlphaFoldDB" id="A0A538SKH9"/>
<gene>
    <name evidence="2" type="ORF">E6K72_09845</name>
</gene>
<sequence length="143" mass="15247">MADLPKAAQGTFDELLAGVEPDLAAIARRLRAIIRAVDVSTVETVRLGDNAATYGIGPKKMTDGYAYIMPMRGYINLGFYHGAVLADPERLLEGTGKGLRHVKIRSLAEANRPSVRALMAAALARRRSGATGPARASTPSRSK</sequence>
<evidence type="ECO:0000259" key="1">
    <source>
        <dbReference type="Pfam" id="PF08818"/>
    </source>
</evidence>
<organism evidence="2 3">
    <name type="scientific">Eiseniibacteriota bacterium</name>
    <dbReference type="NCBI Taxonomy" id="2212470"/>
    <lineage>
        <taxon>Bacteria</taxon>
        <taxon>Candidatus Eiseniibacteriota</taxon>
    </lineage>
</organism>
<accession>A0A538SKH9</accession>
<comment type="caution">
    <text evidence="2">The sequence shown here is derived from an EMBL/GenBank/DDBJ whole genome shotgun (WGS) entry which is preliminary data.</text>
</comment>
<dbReference type="Pfam" id="PF08818">
    <property type="entry name" value="DUF1801"/>
    <property type="match status" value="1"/>
</dbReference>
<dbReference type="InterPro" id="IPR014922">
    <property type="entry name" value="YdhG-like"/>
</dbReference>
<dbReference type="EMBL" id="VBOS01000349">
    <property type="protein sequence ID" value="TMQ51861.1"/>
    <property type="molecule type" value="Genomic_DNA"/>
</dbReference>
<reference evidence="2 3" key="1">
    <citation type="journal article" date="2019" name="Nat. Microbiol.">
        <title>Mediterranean grassland soil C-N compound turnover is dependent on rainfall and depth, and is mediated by genomically divergent microorganisms.</title>
        <authorList>
            <person name="Diamond S."/>
            <person name="Andeer P.F."/>
            <person name="Li Z."/>
            <person name="Crits-Christoph A."/>
            <person name="Burstein D."/>
            <person name="Anantharaman K."/>
            <person name="Lane K.R."/>
            <person name="Thomas B.C."/>
            <person name="Pan C."/>
            <person name="Northen T.R."/>
            <person name="Banfield J.F."/>
        </authorList>
    </citation>
    <scope>NUCLEOTIDE SEQUENCE [LARGE SCALE GENOMIC DNA]</scope>
    <source>
        <strain evidence="2">WS_2</strain>
    </source>
</reference>
<dbReference type="SUPFAM" id="SSF159888">
    <property type="entry name" value="YdhG-like"/>
    <property type="match status" value="1"/>
</dbReference>